<evidence type="ECO:0000256" key="5">
    <source>
        <dbReference type="ARBA" id="ARBA00023049"/>
    </source>
</evidence>
<keyword evidence="3 8" id="KW-0378">Hydrolase</keyword>
<evidence type="ECO:0000256" key="8">
    <source>
        <dbReference type="PROSITE-ProRule" id="PRU01211"/>
    </source>
</evidence>
<keyword evidence="5 8" id="KW-0482">Metalloprotease</keyword>
<dbReference type="PANTHER" id="PTHR10127">
    <property type="entry name" value="DISCOIDIN, CUB, EGF, LAMININ , AND ZINC METALLOPROTEASE DOMAIN CONTAINING"/>
    <property type="match status" value="1"/>
</dbReference>
<dbReference type="InterPro" id="IPR024079">
    <property type="entry name" value="MetalloPept_cat_dom_sf"/>
</dbReference>
<evidence type="ECO:0000256" key="6">
    <source>
        <dbReference type="ARBA" id="ARBA00023157"/>
    </source>
</evidence>
<sequence>MVKLKLLALAASSVHGSDIATNTQCRKPDQWFKNLSSRVNFSCPDELTDSSKCQVTCPDDYTPSIPEVTCSCTRFRWKEKKINGVYQVPFKFGSIAEFGFSQSTKNSIREHLDWFNSETKKCIVFKEDDSDSFNGASLGSGCHTLGRSLHEFFHALGFLHEHQRPDRDNFVDIHWENIRNGHASDFSKISMNQFSDNFIGYDINSVMHYSTDAFSNGNGPTLTLKSGLNPITNGQRLRPTTKDMMGICKSYGCDPTCGNELEMCNSGGEQYFASRRCDGFADCTDGSDEMGCEENCCKKWEFGGEVFEEQGTWAGQKWYRSPSSSKVIYLNDRMGFWILGRTLGSDSAYSFGNFAPGQCANEASGWLTYNDQINEWDPVNYIPNCLDRSNEFDMTTTFAPPSGIHWQVDDMLNGNSTGNATSWEDDYLDEDQKCSEFDLPWLSAGNWTCLGQCDNAFGDVDQGDFCIPTCPANFELKCSSGDLLSKTARCNAVDGHVFFTHDHTDIPYGGCDCVPSGCNMSELPVSEFYNWMCRDTRGGFVPEGTLCEPECKKWHETAIPVGGDGLKNL</sequence>
<feature type="signal peptide" evidence="9">
    <location>
        <begin position="1"/>
        <end position="16"/>
    </location>
</feature>
<keyword evidence="1 8" id="KW-0645">Protease</keyword>
<evidence type="ECO:0000256" key="9">
    <source>
        <dbReference type="RuleBase" id="RU361183"/>
    </source>
</evidence>
<feature type="disulfide bond" evidence="7">
    <location>
        <begin position="277"/>
        <end position="292"/>
    </location>
</feature>
<dbReference type="SMART" id="SM00192">
    <property type="entry name" value="LDLa"/>
    <property type="match status" value="1"/>
</dbReference>
<comment type="caution">
    <text evidence="7">Lacks conserved residue(s) required for the propagation of feature annotation.</text>
</comment>
<evidence type="ECO:0000256" key="1">
    <source>
        <dbReference type="ARBA" id="ARBA00022670"/>
    </source>
</evidence>
<reference evidence="11 12" key="1">
    <citation type="submission" date="2021-04" db="EMBL/GenBank/DDBJ databases">
        <authorList>
            <person name="Bliznina A."/>
        </authorList>
    </citation>
    <scope>NUCLEOTIDE SEQUENCE [LARGE SCALE GENOMIC DNA]</scope>
</reference>
<name>A0ABN7SL49_OIKDI</name>
<organism evidence="11 12">
    <name type="scientific">Oikopleura dioica</name>
    <name type="common">Tunicate</name>
    <dbReference type="NCBI Taxonomy" id="34765"/>
    <lineage>
        <taxon>Eukaryota</taxon>
        <taxon>Metazoa</taxon>
        <taxon>Chordata</taxon>
        <taxon>Tunicata</taxon>
        <taxon>Appendicularia</taxon>
        <taxon>Copelata</taxon>
        <taxon>Oikopleuridae</taxon>
        <taxon>Oikopleura</taxon>
    </lineage>
</organism>
<dbReference type="Pfam" id="PF01400">
    <property type="entry name" value="Astacin"/>
    <property type="match status" value="1"/>
</dbReference>
<keyword evidence="9" id="KW-0732">Signal</keyword>
<keyword evidence="6 7" id="KW-1015">Disulfide bond</keyword>
<dbReference type="InterPro" id="IPR036055">
    <property type="entry name" value="LDL_receptor-like_sf"/>
</dbReference>
<keyword evidence="2 8" id="KW-0479">Metal-binding</keyword>
<dbReference type="EMBL" id="OU015566">
    <property type="protein sequence ID" value="CAG5103602.1"/>
    <property type="molecule type" value="Genomic_DNA"/>
</dbReference>
<dbReference type="Gene3D" id="3.40.390.10">
    <property type="entry name" value="Collagenase (Catalytic Domain)"/>
    <property type="match status" value="1"/>
</dbReference>
<dbReference type="SUPFAM" id="SSF57424">
    <property type="entry name" value="LDL receptor-like module"/>
    <property type="match status" value="1"/>
</dbReference>
<keyword evidence="12" id="KW-1185">Reference proteome</keyword>
<dbReference type="InterPro" id="IPR006026">
    <property type="entry name" value="Peptidase_Metallo"/>
</dbReference>
<dbReference type="EC" id="3.4.24.-" evidence="9"/>
<feature type="active site" evidence="8">
    <location>
        <position position="151"/>
    </location>
</feature>
<evidence type="ECO:0000256" key="2">
    <source>
        <dbReference type="ARBA" id="ARBA00022723"/>
    </source>
</evidence>
<evidence type="ECO:0000256" key="3">
    <source>
        <dbReference type="ARBA" id="ARBA00022801"/>
    </source>
</evidence>
<protein>
    <recommendedName>
        <fullName evidence="9">Metalloendopeptidase</fullName>
        <ecNumber evidence="9">3.4.24.-</ecNumber>
    </recommendedName>
</protein>
<dbReference type="Gene3D" id="4.10.400.10">
    <property type="entry name" value="Low-density Lipoprotein Receptor"/>
    <property type="match status" value="1"/>
</dbReference>
<gene>
    <name evidence="11" type="ORF">OKIOD_LOCUS9611</name>
</gene>
<evidence type="ECO:0000256" key="7">
    <source>
        <dbReference type="PROSITE-ProRule" id="PRU00124"/>
    </source>
</evidence>
<dbReference type="SMART" id="SM00235">
    <property type="entry name" value="ZnMc"/>
    <property type="match status" value="1"/>
</dbReference>
<feature type="domain" description="Peptidase M12A" evidence="10">
    <location>
        <begin position="137"/>
        <end position="254"/>
    </location>
</feature>
<keyword evidence="4 8" id="KW-0862">Zinc</keyword>
<dbReference type="PROSITE" id="PS51864">
    <property type="entry name" value="ASTACIN"/>
    <property type="match status" value="1"/>
</dbReference>
<evidence type="ECO:0000313" key="12">
    <source>
        <dbReference type="Proteomes" id="UP001158576"/>
    </source>
</evidence>
<proteinExistence type="predicted"/>
<dbReference type="Proteomes" id="UP001158576">
    <property type="component" value="Chromosome 1"/>
</dbReference>
<evidence type="ECO:0000313" key="11">
    <source>
        <dbReference type="EMBL" id="CAG5103602.1"/>
    </source>
</evidence>
<feature type="binding site" evidence="8">
    <location>
        <position position="154"/>
    </location>
    <ligand>
        <name>Zn(2+)</name>
        <dbReference type="ChEBI" id="CHEBI:29105"/>
        <note>catalytic</note>
    </ligand>
</feature>
<dbReference type="InterPro" id="IPR002172">
    <property type="entry name" value="LDrepeatLR_classA_rpt"/>
</dbReference>
<accession>A0ABN7SL49</accession>
<feature type="chain" id="PRO_5044996578" description="Metalloendopeptidase" evidence="9">
    <location>
        <begin position="17"/>
        <end position="569"/>
    </location>
</feature>
<comment type="cofactor">
    <cofactor evidence="8 9">
        <name>Zn(2+)</name>
        <dbReference type="ChEBI" id="CHEBI:29105"/>
    </cofactor>
    <text evidence="8 9">Binds 1 zinc ion per subunit.</text>
</comment>
<dbReference type="SUPFAM" id="SSF55486">
    <property type="entry name" value="Metalloproteases ('zincins'), catalytic domain"/>
    <property type="match status" value="1"/>
</dbReference>
<evidence type="ECO:0000259" key="10">
    <source>
        <dbReference type="PROSITE" id="PS51864"/>
    </source>
</evidence>
<dbReference type="PRINTS" id="PR00480">
    <property type="entry name" value="ASTACIN"/>
</dbReference>
<feature type="binding site" evidence="8">
    <location>
        <position position="150"/>
    </location>
    <ligand>
        <name>Zn(2+)</name>
        <dbReference type="ChEBI" id="CHEBI:29105"/>
        <note>catalytic</note>
    </ligand>
</feature>
<dbReference type="CDD" id="cd00112">
    <property type="entry name" value="LDLa"/>
    <property type="match status" value="1"/>
</dbReference>
<feature type="binding site" evidence="8">
    <location>
        <position position="160"/>
    </location>
    <ligand>
        <name>Zn(2+)</name>
        <dbReference type="ChEBI" id="CHEBI:29105"/>
        <note>catalytic</note>
    </ligand>
</feature>
<dbReference type="PROSITE" id="PS50068">
    <property type="entry name" value="LDLRA_2"/>
    <property type="match status" value="1"/>
</dbReference>
<dbReference type="InterPro" id="IPR001506">
    <property type="entry name" value="Peptidase_M12A"/>
</dbReference>
<evidence type="ECO:0000256" key="4">
    <source>
        <dbReference type="ARBA" id="ARBA00022833"/>
    </source>
</evidence>
<dbReference type="PANTHER" id="PTHR10127:SF780">
    <property type="entry name" value="METALLOENDOPEPTIDASE"/>
    <property type="match status" value="1"/>
</dbReference>